<dbReference type="Proteomes" id="UP000005638">
    <property type="component" value="Chromosome"/>
</dbReference>
<dbReference type="HOGENOM" id="CLU_1658242_0_0_10"/>
<name>G8X9F9_FLACA</name>
<organism evidence="2 3">
    <name type="scientific">Flavobacterium columnare (strain ATCC 49512 / CIP 103533 / TG 44/87)</name>
    <dbReference type="NCBI Taxonomy" id="1041826"/>
    <lineage>
        <taxon>Bacteria</taxon>
        <taxon>Pseudomonadati</taxon>
        <taxon>Bacteroidota</taxon>
        <taxon>Flavobacteriia</taxon>
        <taxon>Flavobacteriales</taxon>
        <taxon>Flavobacteriaceae</taxon>
        <taxon>Flavobacterium</taxon>
    </lineage>
</organism>
<keyword evidence="1" id="KW-0175">Coiled coil</keyword>
<accession>G8X9F9</accession>
<dbReference type="STRING" id="1041826.FCOL_05405"/>
<evidence type="ECO:0000313" key="3">
    <source>
        <dbReference type="Proteomes" id="UP000005638"/>
    </source>
</evidence>
<dbReference type="EMBL" id="CP003222">
    <property type="protein sequence ID" value="AEW85906.1"/>
    <property type="molecule type" value="Genomic_DNA"/>
</dbReference>
<feature type="coiled-coil region" evidence="1">
    <location>
        <begin position="20"/>
        <end position="88"/>
    </location>
</feature>
<gene>
    <name evidence="2" type="ordered locus">FCOL_05405</name>
</gene>
<dbReference type="KEGG" id="fco:FCOL_05405"/>
<evidence type="ECO:0000313" key="2">
    <source>
        <dbReference type="EMBL" id="AEW85906.1"/>
    </source>
</evidence>
<dbReference type="RefSeq" id="WP_014165185.1">
    <property type="nucleotide sequence ID" value="NC_016510.2"/>
</dbReference>
<protein>
    <submittedName>
        <fullName evidence="2">Uncharacterized protein</fullName>
    </submittedName>
</protein>
<sequence length="159" mass="17814">MGKTTTNSTASVSDAVESVISNEIQSIETLQQENLALKEANEEAYKKISELMAQLEEVPELKAQLEEVSEMKARLEDENQYLKSLLETSDKDLEAKVEGAEIVLNPISFEIEGETYSFTDDCPEKLQIDGKVYALSDLLKQEDILMSLVVSENCFIKKN</sequence>
<reference evidence="2 3" key="1">
    <citation type="journal article" date="2012" name="J. Bacteriol.">
        <title>Genome Sequence of the Fish Pathogen Flavobacterium columnare ATCC 49512.</title>
        <authorList>
            <person name="Tekedar H.C."/>
            <person name="Karsi A."/>
            <person name="Gillaspy A.F."/>
            <person name="Dyer D.W."/>
            <person name="Benton N.R."/>
            <person name="Zaitshik J."/>
            <person name="Vamenta S."/>
            <person name="Banes M.M."/>
            <person name="Gulsoy N."/>
            <person name="Aboko-Cole M."/>
            <person name="Waldbieser G.C."/>
            <person name="Lawrence M.L."/>
        </authorList>
    </citation>
    <scope>NUCLEOTIDE SEQUENCE [LARGE SCALE GENOMIC DNA]</scope>
    <source>
        <strain evidence="3">ATCC 49512 / CIP 103533 / TG 44/87</strain>
    </source>
</reference>
<keyword evidence="3" id="KW-1185">Reference proteome</keyword>
<proteinExistence type="predicted"/>
<dbReference type="AlphaFoldDB" id="G8X9F9"/>
<evidence type="ECO:0000256" key="1">
    <source>
        <dbReference type="SAM" id="Coils"/>
    </source>
</evidence>